<dbReference type="GO" id="GO:0006310">
    <property type="term" value="P:DNA recombination"/>
    <property type="evidence" value="ECO:0007669"/>
    <property type="project" value="UniProtKB-KW"/>
</dbReference>
<sequence>MSEALDDQWVVRGDHDEYATILFNEVMPDGYALNHPRHTLLLKTTQSLIVASREGPFAFTQSPKVLARVARSIIGFGAWCNMENIERFENVTPDDIARFVSLAATGYERTMQTVRRIQDATDALRSAVGVPVPLALALQHAGIPSNLRSKIPRALEAYYHMNYPLALETVSARTETKQTLTKGTLYQKFFPLDMLWQCRKSISSALVFEPFPAGVWSVAESLGKDNGHTKTMPVNVCFHILAAAVNWVTLGNALLRLMHETSRDPSKAEEACLQFSKRHANELCGVSLSTRKLGSPYIVHPKTACITYLPTAVYIIIAAFTARRDIEISKLSAGSVTGNSESGWWLKSYIAKTLRRDDFTPCPEIVKAAVCLMEKIGREVRQEHAISLLFVVPGDANNCSYRRCAIDINLFARLVQTPKVMIEEILTDWKFSPHQFRRAFAVLFVWRFEYANIGALSYQLRHFNIDMTLNYVRDAELSSLIGEEYHKLTLEKMRSYANGPEKPCGIFGNVLKKFIQRFRNTISMTDEAGLERKLVEFVEQRKLRLRATPWGYCGASGTPSNLRRAACQSVINPSRGITLDGVPDSTGSDEYLCARCHFHVTDSTREDHWVAKQKSMEQAARNAYTSELLRRAQMERSRVIRIFIQKNFNKE</sequence>
<evidence type="ECO:0000256" key="1">
    <source>
        <dbReference type="ARBA" id="ARBA00023172"/>
    </source>
</evidence>
<dbReference type="EMBL" id="JACHXS010000001">
    <property type="protein sequence ID" value="MBB3219895.1"/>
    <property type="molecule type" value="Genomic_DNA"/>
</dbReference>
<reference evidence="2 5" key="2">
    <citation type="submission" date="2020-08" db="EMBL/GenBank/DDBJ databases">
        <title>Genomic Encyclopedia of Type Strains, Phase III (KMG-III): the genomes of soil and plant-associated and newly described type strains.</title>
        <authorList>
            <person name="Whitman W."/>
        </authorList>
    </citation>
    <scope>NUCLEOTIDE SEQUENCE [LARGE SCALE GENOMIC DNA]</scope>
    <source>
        <strain evidence="2 5">CECT 7753</strain>
    </source>
</reference>
<dbReference type="SUPFAM" id="SSF56349">
    <property type="entry name" value="DNA breaking-rejoining enzymes"/>
    <property type="match status" value="1"/>
</dbReference>
<reference evidence="3 4" key="1">
    <citation type="submission" date="2019-05" db="EMBL/GenBank/DDBJ databases">
        <title>Draft Genome Sequences of Six Type Strains of the Genus Massilia.</title>
        <authorList>
            <person name="Miess H."/>
            <person name="Frediansyhah A."/>
            <person name="Gross H."/>
        </authorList>
    </citation>
    <scope>NUCLEOTIDE SEQUENCE [LARGE SCALE GENOMIC DNA]</scope>
    <source>
        <strain evidence="3 4">DSMZ 26121</strain>
    </source>
</reference>
<dbReference type="GO" id="GO:0015074">
    <property type="term" value="P:DNA integration"/>
    <property type="evidence" value="ECO:0007669"/>
    <property type="project" value="InterPro"/>
</dbReference>
<name>A0A4P8HNE2_9BURK</name>
<evidence type="ECO:0000313" key="3">
    <source>
        <dbReference type="EMBL" id="QCP09918.1"/>
    </source>
</evidence>
<dbReference type="InterPro" id="IPR011010">
    <property type="entry name" value="DNA_brk_join_enz"/>
</dbReference>
<dbReference type="GO" id="GO:0003677">
    <property type="term" value="F:DNA binding"/>
    <property type="evidence" value="ECO:0007669"/>
    <property type="project" value="InterPro"/>
</dbReference>
<organism evidence="2 5">
    <name type="scientific">Pseudoduganella umbonata</name>
    <dbReference type="NCBI Taxonomy" id="864828"/>
    <lineage>
        <taxon>Bacteria</taxon>
        <taxon>Pseudomonadati</taxon>
        <taxon>Pseudomonadota</taxon>
        <taxon>Betaproteobacteria</taxon>
        <taxon>Burkholderiales</taxon>
        <taxon>Oxalobacteraceae</taxon>
        <taxon>Telluria group</taxon>
        <taxon>Pseudoduganella</taxon>
    </lineage>
</organism>
<dbReference type="Gene3D" id="1.10.443.10">
    <property type="entry name" value="Intergrase catalytic core"/>
    <property type="match status" value="1"/>
</dbReference>
<protein>
    <submittedName>
        <fullName evidence="2">Uncharacterized protein</fullName>
    </submittedName>
</protein>
<proteinExistence type="predicted"/>
<dbReference type="AlphaFoldDB" id="A0A4P8HNE2"/>
<evidence type="ECO:0000313" key="4">
    <source>
        <dbReference type="Proteomes" id="UP000298763"/>
    </source>
</evidence>
<dbReference type="Proteomes" id="UP000298763">
    <property type="component" value="Chromosome"/>
</dbReference>
<keyword evidence="1" id="KW-0233">DNA recombination</keyword>
<dbReference type="Proteomes" id="UP000584325">
    <property type="component" value="Unassembled WGS sequence"/>
</dbReference>
<accession>A0A4P8HNE2</accession>
<gene>
    <name evidence="3" type="ORF">FCL38_05385</name>
    <name evidence="2" type="ORF">FHS02_000682</name>
</gene>
<evidence type="ECO:0000313" key="2">
    <source>
        <dbReference type="EMBL" id="MBB3219895.1"/>
    </source>
</evidence>
<evidence type="ECO:0000313" key="5">
    <source>
        <dbReference type="Proteomes" id="UP000584325"/>
    </source>
</evidence>
<dbReference type="EMBL" id="CP040017">
    <property type="protein sequence ID" value="QCP09918.1"/>
    <property type="molecule type" value="Genomic_DNA"/>
</dbReference>
<dbReference type="OrthoDB" id="8768428at2"/>
<keyword evidence="4" id="KW-1185">Reference proteome</keyword>
<dbReference type="InterPro" id="IPR013762">
    <property type="entry name" value="Integrase-like_cat_sf"/>
</dbReference>
<dbReference type="RefSeq" id="WP_137312804.1">
    <property type="nucleotide sequence ID" value="NZ_CP040017.1"/>
</dbReference>